<dbReference type="SUPFAM" id="SSF51735">
    <property type="entry name" value="NAD(P)-binding Rossmann-fold domains"/>
    <property type="match status" value="1"/>
</dbReference>
<dbReference type="AlphaFoldDB" id="A0A2S7IIQ7"/>
<dbReference type="NCBIfam" id="NF005559">
    <property type="entry name" value="PRK07231.1"/>
    <property type="match status" value="1"/>
</dbReference>
<dbReference type="FunFam" id="3.40.50.720:FF:000084">
    <property type="entry name" value="Short-chain dehydrogenase reductase"/>
    <property type="match status" value="1"/>
</dbReference>
<dbReference type="PRINTS" id="PR00081">
    <property type="entry name" value="GDHRDH"/>
</dbReference>
<dbReference type="GO" id="GO:0016616">
    <property type="term" value="F:oxidoreductase activity, acting on the CH-OH group of donors, NAD or NADP as acceptor"/>
    <property type="evidence" value="ECO:0007669"/>
    <property type="project" value="TreeGrafter"/>
</dbReference>
<organism evidence="3 4">
    <name type="scientific">Siphonobacter curvatus</name>
    <dbReference type="NCBI Taxonomy" id="2094562"/>
    <lineage>
        <taxon>Bacteria</taxon>
        <taxon>Pseudomonadati</taxon>
        <taxon>Bacteroidota</taxon>
        <taxon>Cytophagia</taxon>
        <taxon>Cytophagales</taxon>
        <taxon>Cytophagaceae</taxon>
        <taxon>Siphonobacter</taxon>
    </lineage>
</organism>
<proteinExistence type="inferred from homology"/>
<dbReference type="InterPro" id="IPR020904">
    <property type="entry name" value="Sc_DH/Rdtase_CS"/>
</dbReference>
<dbReference type="Gene3D" id="3.40.50.720">
    <property type="entry name" value="NAD(P)-binding Rossmann-like Domain"/>
    <property type="match status" value="1"/>
</dbReference>
<dbReference type="RefSeq" id="WP_104714711.1">
    <property type="nucleotide sequence ID" value="NZ_PTRA01000003.1"/>
</dbReference>
<dbReference type="EMBL" id="PTRA01000003">
    <property type="protein sequence ID" value="PQA56162.1"/>
    <property type="molecule type" value="Genomic_DNA"/>
</dbReference>
<comment type="caution">
    <text evidence="3">The sequence shown here is derived from an EMBL/GenBank/DDBJ whole genome shotgun (WGS) entry which is preliminary data.</text>
</comment>
<evidence type="ECO:0000313" key="3">
    <source>
        <dbReference type="EMBL" id="PQA56162.1"/>
    </source>
</evidence>
<dbReference type="PRINTS" id="PR00080">
    <property type="entry name" value="SDRFAMILY"/>
</dbReference>
<dbReference type="OrthoDB" id="9788235at2"/>
<feature type="domain" description="Ketoreductase" evidence="2">
    <location>
        <begin position="10"/>
        <end position="205"/>
    </location>
</feature>
<evidence type="ECO:0000259" key="2">
    <source>
        <dbReference type="SMART" id="SM00822"/>
    </source>
</evidence>
<name>A0A2S7IIQ7_9BACT</name>
<dbReference type="Pfam" id="PF13561">
    <property type="entry name" value="adh_short_C2"/>
    <property type="match status" value="1"/>
</dbReference>
<dbReference type="PANTHER" id="PTHR42760:SF132">
    <property type="entry name" value="SHORT-CHAIN DEHYDROGENASE_REDUCTASE FAMILY PROTEIN"/>
    <property type="match status" value="1"/>
</dbReference>
<evidence type="ECO:0000256" key="1">
    <source>
        <dbReference type="ARBA" id="ARBA00006484"/>
    </source>
</evidence>
<sequence length="271" mass="29369">MASYQRLKDSVAMITGASSGIGKAIAIEMAREGASVVINYHKTSEGAEDALAQIEAFGGKGIIVKADVSKEEDVKQMFDKTLEAFGKLDILVNNSGRQVDAPFLEMTLDEWEAVISTNLTSQFICSNLAARQFVKQAEANPSQEANAIGKIICMSSVHDMIPWAGHVNYAASKGGVLMFMKSIAQELAPLKIRVNAISPGAIKTPINKEVWSDPEKMPALMDLIPYKRIGKPEDVAKLAVWLSSDESDYITGEAIYIDGGMMLYPEFADNG</sequence>
<protein>
    <submittedName>
        <fullName evidence="3">Sugar dehydrogenase</fullName>
    </submittedName>
</protein>
<dbReference type="InterPro" id="IPR036291">
    <property type="entry name" value="NAD(P)-bd_dom_sf"/>
</dbReference>
<reference evidence="4" key="1">
    <citation type="submission" date="2018-02" db="EMBL/GenBank/DDBJ databases">
        <title>Genome sequencing of Solimonas sp. HR-BB.</title>
        <authorList>
            <person name="Lee Y."/>
            <person name="Jeon C.O."/>
        </authorList>
    </citation>
    <scope>NUCLEOTIDE SEQUENCE [LARGE SCALE GENOMIC DNA]</scope>
    <source>
        <strain evidence="4">HR-U</strain>
    </source>
</reference>
<dbReference type="Proteomes" id="UP000239590">
    <property type="component" value="Unassembled WGS sequence"/>
</dbReference>
<dbReference type="PROSITE" id="PS00061">
    <property type="entry name" value="ADH_SHORT"/>
    <property type="match status" value="1"/>
</dbReference>
<comment type="similarity">
    <text evidence="1">Belongs to the short-chain dehydrogenases/reductases (SDR) family.</text>
</comment>
<dbReference type="InterPro" id="IPR002347">
    <property type="entry name" value="SDR_fam"/>
</dbReference>
<accession>A0A2S7IIQ7</accession>
<dbReference type="InterPro" id="IPR057326">
    <property type="entry name" value="KR_dom"/>
</dbReference>
<dbReference type="SMART" id="SM00822">
    <property type="entry name" value="PKS_KR"/>
    <property type="match status" value="1"/>
</dbReference>
<dbReference type="PANTHER" id="PTHR42760">
    <property type="entry name" value="SHORT-CHAIN DEHYDROGENASES/REDUCTASES FAMILY MEMBER"/>
    <property type="match status" value="1"/>
</dbReference>
<keyword evidence="4" id="KW-1185">Reference proteome</keyword>
<evidence type="ECO:0000313" key="4">
    <source>
        <dbReference type="Proteomes" id="UP000239590"/>
    </source>
</evidence>
<gene>
    <name evidence="3" type="ORF">C5O19_17565</name>
</gene>